<name>A0A1H7XU85_OLID1</name>
<dbReference type="AlphaFoldDB" id="A0A1H7XU85"/>
<reference evidence="5" key="1">
    <citation type="submission" date="2016-10" db="EMBL/GenBank/DDBJ databases">
        <authorList>
            <person name="Varghese N."/>
            <person name="Submissions S."/>
        </authorList>
    </citation>
    <scope>NUCLEOTIDE SEQUENCE [LARGE SCALE GENOMIC DNA]</scope>
    <source>
        <strain evidence="5">DSM 18733</strain>
    </source>
</reference>
<dbReference type="PANTHER" id="PTHR11091">
    <property type="entry name" value="OXIDOREDUCTASE-RELATED"/>
    <property type="match status" value="1"/>
</dbReference>
<dbReference type="GO" id="GO:0016491">
    <property type="term" value="F:oxidoreductase activity"/>
    <property type="evidence" value="ECO:0007669"/>
    <property type="project" value="UniProtKB-KW"/>
</dbReference>
<protein>
    <submittedName>
        <fullName evidence="4">Malate/lactate/ureidoglycolate dehydrogenase, LDH2 family</fullName>
    </submittedName>
</protein>
<evidence type="ECO:0000256" key="3">
    <source>
        <dbReference type="SAM" id="MobiDB-lite"/>
    </source>
</evidence>
<evidence type="ECO:0000256" key="2">
    <source>
        <dbReference type="ARBA" id="ARBA00023002"/>
    </source>
</evidence>
<gene>
    <name evidence="4" type="ORF">SAMN05661044_05005</name>
</gene>
<dbReference type="RefSeq" id="WP_093330966.1">
    <property type="nucleotide sequence ID" value="NZ_FOAF01000011.1"/>
</dbReference>
<evidence type="ECO:0000256" key="1">
    <source>
        <dbReference type="ARBA" id="ARBA00006056"/>
    </source>
</evidence>
<dbReference type="Pfam" id="PF02615">
    <property type="entry name" value="Ldh_2"/>
    <property type="match status" value="1"/>
</dbReference>
<accession>A0A1H7XU85</accession>
<dbReference type="Gene3D" id="3.30.1370.60">
    <property type="entry name" value="Hypothetical oxidoreductase yiak, domain 2"/>
    <property type="match status" value="1"/>
</dbReference>
<dbReference type="InterPro" id="IPR003767">
    <property type="entry name" value="Malate/L-lactate_DH-like"/>
</dbReference>
<feature type="region of interest" description="Disordered" evidence="3">
    <location>
        <begin position="217"/>
        <end position="240"/>
    </location>
</feature>
<dbReference type="Gene3D" id="1.10.1530.10">
    <property type="match status" value="1"/>
</dbReference>
<evidence type="ECO:0000313" key="4">
    <source>
        <dbReference type="EMBL" id="SEM37502.1"/>
    </source>
</evidence>
<sequence length="376" mass="41263">MLEQYHLKYLHKNILEKKYYTIQETALRHFTEQIFRAMGCSEEHAVLSADVLIKADMRGVDSHGVARLSGYVRLWQKGRLNAKPVMRIIHETPTTATVDGDQGLGLVVAPYAMKIAIQKAETYGSGWVAVRNSNHFGIAGYHALMAVEKDMIGYAMTNASPLVTPTFSKERMLGTNPMCYAFPAGKYPPVIIDMATSAAANGKLEIAQRKDLPIPEGWAQTSSGLSSTNPNELKQGGSLLPLGSDRLHGSHKGYGLSATVDILSAVLSGANYGPWAPPFVSYLDPVPDPVGLGLGHFLGAMRADGFRPIADFKQHMDNWITRFKNAEPINKIQPVIVPGEPELVAERERSISGIPIIEDVWDDLKKLAEHLKVDHL</sequence>
<comment type="similarity">
    <text evidence="1">Belongs to the LDH2/MDH2 oxidoreductase family.</text>
</comment>
<dbReference type="OrthoDB" id="9769447at2"/>
<dbReference type="InterPro" id="IPR043143">
    <property type="entry name" value="Mal/L-sulf/L-lact_DH-like_NADP"/>
</dbReference>
<dbReference type="InterPro" id="IPR043144">
    <property type="entry name" value="Mal/L-sulf/L-lact_DH-like_ah"/>
</dbReference>
<dbReference type="STRING" id="407022.SAMN05661044_05005"/>
<dbReference type="PANTHER" id="PTHR11091:SF0">
    <property type="entry name" value="MALATE DEHYDROGENASE"/>
    <property type="match status" value="1"/>
</dbReference>
<proteinExistence type="inferred from homology"/>
<feature type="compositionally biased region" description="Polar residues" evidence="3">
    <location>
        <begin position="219"/>
        <end position="232"/>
    </location>
</feature>
<organism evidence="4 5">
    <name type="scientific">Olivibacter domesticus</name>
    <name type="common">Pseudosphingobacterium domesticum</name>
    <dbReference type="NCBI Taxonomy" id="407022"/>
    <lineage>
        <taxon>Bacteria</taxon>
        <taxon>Pseudomonadati</taxon>
        <taxon>Bacteroidota</taxon>
        <taxon>Sphingobacteriia</taxon>
        <taxon>Sphingobacteriales</taxon>
        <taxon>Sphingobacteriaceae</taxon>
        <taxon>Olivibacter</taxon>
    </lineage>
</organism>
<dbReference type="Proteomes" id="UP000199421">
    <property type="component" value="Unassembled WGS sequence"/>
</dbReference>
<dbReference type="InterPro" id="IPR036111">
    <property type="entry name" value="Mal/L-sulfo/L-lacto_DH-like_sf"/>
</dbReference>
<evidence type="ECO:0000313" key="5">
    <source>
        <dbReference type="Proteomes" id="UP000199421"/>
    </source>
</evidence>
<keyword evidence="5" id="KW-1185">Reference proteome</keyword>
<dbReference type="EMBL" id="FOAF01000011">
    <property type="protein sequence ID" value="SEM37502.1"/>
    <property type="molecule type" value="Genomic_DNA"/>
</dbReference>
<keyword evidence="2" id="KW-0560">Oxidoreductase</keyword>
<dbReference type="SUPFAM" id="SSF89733">
    <property type="entry name" value="L-sulfolactate dehydrogenase-like"/>
    <property type="match status" value="1"/>
</dbReference>